<comment type="subcellular location">
    <subcellularLocation>
        <location evidence="1">Endomembrane system</location>
        <topology evidence="1">Multi-pass membrane protein</topology>
    </subcellularLocation>
</comment>
<reference evidence="9 10" key="1">
    <citation type="submission" date="2017-10" db="EMBL/GenBank/DDBJ databases">
        <title>The draft genome sequence of Lewinella nigricans NBRC 102662.</title>
        <authorList>
            <person name="Wang K."/>
        </authorList>
    </citation>
    <scope>NUCLEOTIDE SEQUENCE [LARGE SCALE GENOMIC DNA]</scope>
    <source>
        <strain evidence="9 10">NBRC 102662</strain>
    </source>
</reference>
<dbReference type="GO" id="GO:0006643">
    <property type="term" value="P:membrane lipid metabolic process"/>
    <property type="evidence" value="ECO:0007669"/>
    <property type="project" value="TreeGrafter"/>
</dbReference>
<dbReference type="GO" id="GO:0012505">
    <property type="term" value="C:endomembrane system"/>
    <property type="evidence" value="ECO:0007669"/>
    <property type="project" value="UniProtKB-SubCell"/>
</dbReference>
<comment type="caution">
    <text evidence="9">The sequence shown here is derived from an EMBL/GenBank/DDBJ whole genome shotgun (WGS) entry which is preliminary data.</text>
</comment>
<keyword evidence="4" id="KW-0560">Oxidoreductase</keyword>
<keyword evidence="5" id="KW-0443">Lipid metabolism</keyword>
<feature type="transmembrane region" description="Helical" evidence="7">
    <location>
        <begin position="358"/>
        <end position="377"/>
    </location>
</feature>
<name>A0A2D0NEC9_FLAN2</name>
<evidence type="ECO:0000256" key="3">
    <source>
        <dbReference type="ARBA" id="ARBA00022989"/>
    </source>
</evidence>
<dbReference type="AlphaFoldDB" id="A0A2D0NEC9"/>
<feature type="transmembrane region" description="Helical" evidence="7">
    <location>
        <begin position="384"/>
        <end position="404"/>
    </location>
</feature>
<dbReference type="GO" id="GO:0005506">
    <property type="term" value="F:iron ion binding"/>
    <property type="evidence" value="ECO:0007669"/>
    <property type="project" value="InterPro"/>
</dbReference>
<dbReference type="PANTHER" id="PTHR21624">
    <property type="entry name" value="STEROL DESATURASE-RELATED PROTEIN"/>
    <property type="match status" value="1"/>
</dbReference>
<sequence length="425" mass="49322">MEAYANVLLYAIPMLFSFVILEAGYSWCKGTRVFRSLDTISSISSGVANTLKSVLGLTVFIIGYEKMETHLAIYEVQASWQTYLIAFLSLDFATYWSHRLSHEVNFFWNKHVVHHTSEEYNLAVALRQPISEFVSLFFIFMFPAALLGVPPEVVAILTPVHFLLQFWIHTPHIGKLGVLEYIIVTPSQHRVHHALNDIYIDKNLSGVFCIWDRLFGTFQEELDEEPPVYGSTRPLDTWNPIKQNFAHLLMLIRDAWYTNSWWDKLRIWFMPTGWRPEDVQSRFPVRSVDQHSLVKFDTRASPALHAWSWFQCVLTTLMLMHLLLYFKEIGFPDLFIYGAFLFLTIYAYTALMDKDKNAFWIEGLRCLFGLAIIWYTADWFALPALRWVVAAELLISLAVVGWFVRESTYVNTENTKYSTLSNSTG</sequence>
<protein>
    <submittedName>
        <fullName evidence="9">Sterol desaturase</fullName>
    </submittedName>
</protein>
<evidence type="ECO:0000313" key="9">
    <source>
        <dbReference type="EMBL" id="PHN06133.1"/>
    </source>
</evidence>
<gene>
    <name evidence="9" type="ORF">CRP01_13535</name>
</gene>
<dbReference type="InterPro" id="IPR006694">
    <property type="entry name" value="Fatty_acid_hydroxylase"/>
</dbReference>
<evidence type="ECO:0000256" key="5">
    <source>
        <dbReference type="ARBA" id="ARBA00023098"/>
    </source>
</evidence>
<organism evidence="9 10">
    <name type="scientific">Flavilitoribacter nigricans (strain ATCC 23147 / DSM 23189 / NBRC 102662 / NCIMB 1420 / SS-2)</name>
    <name type="common">Lewinella nigricans</name>
    <dbReference type="NCBI Taxonomy" id="1122177"/>
    <lineage>
        <taxon>Bacteria</taxon>
        <taxon>Pseudomonadati</taxon>
        <taxon>Bacteroidota</taxon>
        <taxon>Saprospiria</taxon>
        <taxon>Saprospirales</taxon>
        <taxon>Lewinellaceae</taxon>
        <taxon>Flavilitoribacter</taxon>
    </lineage>
</organism>
<keyword evidence="10" id="KW-1185">Reference proteome</keyword>
<dbReference type="GO" id="GO:0050479">
    <property type="term" value="F:glyceryl-ether monooxygenase activity"/>
    <property type="evidence" value="ECO:0007669"/>
    <property type="project" value="TreeGrafter"/>
</dbReference>
<dbReference type="InterPro" id="IPR051689">
    <property type="entry name" value="Sterol_desaturase/TMEM195"/>
</dbReference>
<feature type="domain" description="Fatty acid hydroxylase" evidence="8">
    <location>
        <begin position="84"/>
        <end position="217"/>
    </location>
</feature>
<evidence type="ECO:0000256" key="2">
    <source>
        <dbReference type="ARBA" id="ARBA00022692"/>
    </source>
</evidence>
<evidence type="ECO:0000256" key="6">
    <source>
        <dbReference type="ARBA" id="ARBA00023136"/>
    </source>
</evidence>
<feature type="transmembrane region" description="Helical" evidence="7">
    <location>
        <begin position="334"/>
        <end position="352"/>
    </location>
</feature>
<keyword evidence="2 7" id="KW-0812">Transmembrane</keyword>
<evidence type="ECO:0000256" key="7">
    <source>
        <dbReference type="SAM" id="Phobius"/>
    </source>
</evidence>
<evidence type="ECO:0000259" key="8">
    <source>
        <dbReference type="Pfam" id="PF04116"/>
    </source>
</evidence>
<dbReference type="Pfam" id="PF04116">
    <property type="entry name" value="FA_hydroxylase"/>
    <property type="match status" value="1"/>
</dbReference>
<accession>A0A2D0NEC9</accession>
<evidence type="ECO:0000256" key="1">
    <source>
        <dbReference type="ARBA" id="ARBA00004127"/>
    </source>
</evidence>
<dbReference type="EMBL" id="PDUD01000019">
    <property type="protein sequence ID" value="PHN06133.1"/>
    <property type="molecule type" value="Genomic_DNA"/>
</dbReference>
<proteinExistence type="predicted"/>
<dbReference type="Proteomes" id="UP000223913">
    <property type="component" value="Unassembled WGS sequence"/>
</dbReference>
<keyword evidence="6 7" id="KW-0472">Membrane</keyword>
<dbReference type="PANTHER" id="PTHR21624:SF1">
    <property type="entry name" value="ALKYLGLYCEROL MONOOXYGENASE"/>
    <property type="match status" value="1"/>
</dbReference>
<evidence type="ECO:0000256" key="4">
    <source>
        <dbReference type="ARBA" id="ARBA00023002"/>
    </source>
</evidence>
<keyword evidence="3 7" id="KW-1133">Transmembrane helix</keyword>
<feature type="transmembrane region" description="Helical" evidence="7">
    <location>
        <begin position="7"/>
        <end position="27"/>
    </location>
</feature>
<evidence type="ECO:0000313" key="10">
    <source>
        <dbReference type="Proteomes" id="UP000223913"/>
    </source>
</evidence>
<dbReference type="OrthoDB" id="9770329at2"/>
<dbReference type="GO" id="GO:0008610">
    <property type="term" value="P:lipid biosynthetic process"/>
    <property type="evidence" value="ECO:0007669"/>
    <property type="project" value="InterPro"/>
</dbReference>
<dbReference type="GO" id="GO:0016020">
    <property type="term" value="C:membrane"/>
    <property type="evidence" value="ECO:0007669"/>
    <property type="project" value="GOC"/>
</dbReference>